<dbReference type="InterPro" id="IPR000160">
    <property type="entry name" value="GGDEF_dom"/>
</dbReference>
<accession>A0ABW3M366</accession>
<feature type="domain" description="GGDEF" evidence="2">
    <location>
        <begin position="218"/>
        <end position="356"/>
    </location>
</feature>
<dbReference type="PANTHER" id="PTHR45138:SF9">
    <property type="entry name" value="DIGUANYLATE CYCLASE DGCM-RELATED"/>
    <property type="match status" value="1"/>
</dbReference>
<dbReference type="PROSITE" id="PS50887">
    <property type="entry name" value="GGDEF"/>
    <property type="match status" value="1"/>
</dbReference>
<dbReference type="InterPro" id="IPR043128">
    <property type="entry name" value="Rev_trsase/Diguanyl_cyclase"/>
</dbReference>
<sequence>MTATVGHVSERLLTPGEVAALFRVDPKTVTRWATAGRIGLVSKSGTLTYQLMYELRDIGFSTAVGIGGDPVIGTTHIDCLQAFQDDPETDLVVMIGEIGGDAEERAAAFIKENVVILTCWLSVASLTEHPLKTALGTAQDNALEAATLCLGVFIAIALDRYPLLVVVGVPLILVLHRNVLIRQLEEDARTDTKTGLLNATAWTDTARDEISRAQRRGESVGILVLDLDLFKRINDTYGHLAGDDVLLEFAAATRTEVRVSDSVGRFGGEEFVVLLPDITVDHMVAIAERIRKRIENLTVIASSGSAPQIITDLSVSIGASAYPVHGMDLDQLMDAADKALYKAKDNGRNQTQVAPPLEPDGL</sequence>
<keyword evidence="1" id="KW-0547">Nucleotide-binding</keyword>
<evidence type="ECO:0000313" key="4">
    <source>
        <dbReference type="Proteomes" id="UP001597045"/>
    </source>
</evidence>
<organism evidence="3 4">
    <name type="scientific">Kibdelosporangium lantanae</name>
    <dbReference type="NCBI Taxonomy" id="1497396"/>
    <lineage>
        <taxon>Bacteria</taxon>
        <taxon>Bacillati</taxon>
        <taxon>Actinomycetota</taxon>
        <taxon>Actinomycetes</taxon>
        <taxon>Pseudonocardiales</taxon>
        <taxon>Pseudonocardiaceae</taxon>
        <taxon>Kibdelosporangium</taxon>
    </lineage>
</organism>
<evidence type="ECO:0000313" key="3">
    <source>
        <dbReference type="EMBL" id="MFD1045106.1"/>
    </source>
</evidence>
<dbReference type="GO" id="GO:0052621">
    <property type="term" value="F:diguanylate cyclase activity"/>
    <property type="evidence" value="ECO:0007669"/>
    <property type="project" value="UniProtKB-EC"/>
</dbReference>
<dbReference type="InterPro" id="IPR016102">
    <property type="entry name" value="Succinyl-CoA_synth-like"/>
</dbReference>
<keyword evidence="3" id="KW-0548">Nucleotidyltransferase</keyword>
<dbReference type="Pfam" id="PF00990">
    <property type="entry name" value="GGDEF"/>
    <property type="match status" value="1"/>
</dbReference>
<dbReference type="Pfam" id="PF00549">
    <property type="entry name" value="Ligase_CoA"/>
    <property type="match status" value="1"/>
</dbReference>
<dbReference type="SUPFAM" id="SSF52210">
    <property type="entry name" value="Succinyl-CoA synthetase domains"/>
    <property type="match status" value="1"/>
</dbReference>
<dbReference type="PANTHER" id="PTHR45138">
    <property type="entry name" value="REGULATORY COMPONENTS OF SENSORY TRANSDUCTION SYSTEM"/>
    <property type="match status" value="1"/>
</dbReference>
<dbReference type="Proteomes" id="UP001597045">
    <property type="component" value="Unassembled WGS sequence"/>
</dbReference>
<dbReference type="CDD" id="cd01949">
    <property type="entry name" value="GGDEF"/>
    <property type="match status" value="1"/>
</dbReference>
<dbReference type="InterPro" id="IPR029787">
    <property type="entry name" value="Nucleotide_cyclase"/>
</dbReference>
<dbReference type="InterPro" id="IPR005811">
    <property type="entry name" value="SUCC_ACL_C"/>
</dbReference>
<dbReference type="PROSITE" id="PS01216">
    <property type="entry name" value="SUCCINYL_COA_LIG_1"/>
    <property type="match status" value="1"/>
</dbReference>
<dbReference type="InterPro" id="IPR050469">
    <property type="entry name" value="Diguanylate_Cyclase"/>
</dbReference>
<dbReference type="Gene3D" id="3.30.70.270">
    <property type="match status" value="1"/>
</dbReference>
<dbReference type="NCBIfam" id="TIGR00254">
    <property type="entry name" value="GGDEF"/>
    <property type="match status" value="1"/>
</dbReference>
<dbReference type="EMBL" id="JBHTIS010000208">
    <property type="protein sequence ID" value="MFD1045106.1"/>
    <property type="molecule type" value="Genomic_DNA"/>
</dbReference>
<keyword evidence="3" id="KW-0808">Transferase</keyword>
<dbReference type="SMART" id="SM00267">
    <property type="entry name" value="GGDEF"/>
    <property type="match status" value="1"/>
</dbReference>
<dbReference type="PRINTS" id="PR01798">
    <property type="entry name" value="SCOASYNTHASE"/>
</dbReference>
<evidence type="ECO:0000256" key="1">
    <source>
        <dbReference type="ARBA" id="ARBA00022741"/>
    </source>
</evidence>
<evidence type="ECO:0000259" key="2">
    <source>
        <dbReference type="PROSITE" id="PS50887"/>
    </source>
</evidence>
<dbReference type="EC" id="2.7.7.65" evidence="3"/>
<dbReference type="SUPFAM" id="SSF55073">
    <property type="entry name" value="Nucleotide cyclase"/>
    <property type="match status" value="1"/>
</dbReference>
<keyword evidence="4" id="KW-1185">Reference proteome</keyword>
<proteinExistence type="predicted"/>
<name>A0ABW3M366_9PSEU</name>
<comment type="caution">
    <text evidence="3">The sequence shown here is derived from an EMBL/GenBank/DDBJ whole genome shotgun (WGS) entry which is preliminary data.</text>
</comment>
<dbReference type="Gene3D" id="3.40.50.261">
    <property type="entry name" value="Succinyl-CoA synthetase domains"/>
    <property type="match status" value="1"/>
</dbReference>
<reference evidence="4" key="1">
    <citation type="journal article" date="2019" name="Int. J. Syst. Evol. Microbiol.">
        <title>The Global Catalogue of Microorganisms (GCM) 10K type strain sequencing project: providing services to taxonomists for standard genome sequencing and annotation.</title>
        <authorList>
            <consortium name="The Broad Institute Genomics Platform"/>
            <consortium name="The Broad Institute Genome Sequencing Center for Infectious Disease"/>
            <person name="Wu L."/>
            <person name="Ma J."/>
        </authorList>
    </citation>
    <scope>NUCLEOTIDE SEQUENCE [LARGE SCALE GENOMIC DNA]</scope>
    <source>
        <strain evidence="4">JCM 31486</strain>
    </source>
</reference>
<gene>
    <name evidence="3" type="ORF">ACFQ1S_05625</name>
</gene>
<protein>
    <submittedName>
        <fullName evidence="3">Diguanylate cyclase</fullName>
        <ecNumber evidence="3">2.7.7.65</ecNumber>
    </submittedName>
</protein>
<dbReference type="InterPro" id="IPR033847">
    <property type="entry name" value="Citrt_syn/SCS-alpha_CS"/>
</dbReference>